<accession>A0A0K2VGH2</accession>
<feature type="signal peptide" evidence="1">
    <location>
        <begin position="1"/>
        <end position="21"/>
    </location>
</feature>
<dbReference type="EMBL" id="HACA01031685">
    <property type="protein sequence ID" value="CDW49046.1"/>
    <property type="molecule type" value="Transcribed_RNA"/>
</dbReference>
<evidence type="ECO:0000256" key="1">
    <source>
        <dbReference type="SAM" id="SignalP"/>
    </source>
</evidence>
<sequence>MSQFLKSLILVFCLSVLETSCEKPYPRERDCKCGKEDVSSRIIGGTEIKFNLNLKIIYLQKGERS</sequence>
<name>A0A0K2VGH2_LEPSM</name>
<dbReference type="AlphaFoldDB" id="A0A0K2VGH2"/>
<dbReference type="OrthoDB" id="6362497at2759"/>
<protein>
    <submittedName>
        <fullName evidence="2">Uncharacterized protein</fullName>
    </submittedName>
</protein>
<reference evidence="2" key="1">
    <citation type="submission" date="2014-05" db="EMBL/GenBank/DDBJ databases">
        <authorList>
            <person name="Chronopoulou M."/>
        </authorList>
    </citation>
    <scope>NUCLEOTIDE SEQUENCE</scope>
    <source>
        <tissue evidence="2">Whole organism</tissue>
    </source>
</reference>
<organism evidence="2">
    <name type="scientific">Lepeophtheirus salmonis</name>
    <name type="common">Salmon louse</name>
    <name type="synonym">Caligus salmonis</name>
    <dbReference type="NCBI Taxonomy" id="72036"/>
    <lineage>
        <taxon>Eukaryota</taxon>
        <taxon>Metazoa</taxon>
        <taxon>Ecdysozoa</taxon>
        <taxon>Arthropoda</taxon>
        <taxon>Crustacea</taxon>
        <taxon>Multicrustacea</taxon>
        <taxon>Hexanauplia</taxon>
        <taxon>Copepoda</taxon>
        <taxon>Siphonostomatoida</taxon>
        <taxon>Caligidae</taxon>
        <taxon>Lepeophtheirus</taxon>
    </lineage>
</organism>
<proteinExistence type="predicted"/>
<evidence type="ECO:0000313" key="2">
    <source>
        <dbReference type="EMBL" id="CDW49046.1"/>
    </source>
</evidence>
<feature type="chain" id="PRO_5005489565" evidence="1">
    <location>
        <begin position="22"/>
        <end position="65"/>
    </location>
</feature>
<keyword evidence="1" id="KW-0732">Signal</keyword>